<dbReference type="Gene3D" id="1.10.260.40">
    <property type="entry name" value="lambda repressor-like DNA-binding domains"/>
    <property type="match status" value="1"/>
</dbReference>
<sequence length="109" mass="12410">MSIADIRQPQTEESVRPVRAEINSAFIQAYRKQVKESQKTFWARFGVTQSRGSRFELGANIPKPVMILLRLYFEARISDEDISSVSQKRMPALRPARVNPDQSTPFGSP</sequence>
<evidence type="ECO:0000259" key="2">
    <source>
        <dbReference type="Pfam" id="PF22495"/>
    </source>
</evidence>
<evidence type="ECO:0000256" key="1">
    <source>
        <dbReference type="SAM" id="MobiDB-lite"/>
    </source>
</evidence>
<reference evidence="3 4" key="1">
    <citation type="submission" date="2018-08" db="EMBL/GenBank/DDBJ databases">
        <title>Paraburkholderia sp. DHOM06 isolated from forest soil.</title>
        <authorList>
            <person name="Gao Z.-H."/>
            <person name="Qiu L.-H."/>
        </authorList>
    </citation>
    <scope>NUCLEOTIDE SEQUENCE [LARGE SCALE GENOMIC DNA]</scope>
    <source>
        <strain evidence="3 4">DHOM06</strain>
    </source>
</reference>
<dbReference type="OrthoDB" id="3173404at2"/>
<accession>A0A3D8JT81</accession>
<dbReference type="Proteomes" id="UP000256838">
    <property type="component" value="Unassembled WGS sequence"/>
</dbReference>
<dbReference type="AlphaFoldDB" id="A0A3D8JT81"/>
<dbReference type="RefSeq" id="WP_115536266.1">
    <property type="nucleotide sequence ID" value="NZ_QRGA01000015.1"/>
</dbReference>
<comment type="caution">
    <text evidence="3">The sequence shown here is derived from an EMBL/GenBank/DDBJ whole genome shotgun (WGS) entry which is preliminary data.</text>
</comment>
<evidence type="ECO:0000313" key="4">
    <source>
        <dbReference type="Proteomes" id="UP000256838"/>
    </source>
</evidence>
<dbReference type="InterPro" id="IPR010982">
    <property type="entry name" value="Lambda_DNA-bd_dom_sf"/>
</dbReference>
<dbReference type="InterPro" id="IPR055172">
    <property type="entry name" value="HTH_RsaL-like"/>
</dbReference>
<dbReference type="GO" id="GO:0003677">
    <property type="term" value="F:DNA binding"/>
    <property type="evidence" value="ECO:0007669"/>
    <property type="project" value="InterPro"/>
</dbReference>
<name>A0A3D8JT81_9BURK</name>
<keyword evidence="4" id="KW-1185">Reference proteome</keyword>
<feature type="region of interest" description="Disordered" evidence="1">
    <location>
        <begin position="84"/>
        <end position="109"/>
    </location>
</feature>
<feature type="domain" description="RsaL-like HTH" evidence="2">
    <location>
        <begin position="29"/>
        <end position="72"/>
    </location>
</feature>
<dbReference type="Pfam" id="PF22495">
    <property type="entry name" value="HTH_92"/>
    <property type="match status" value="1"/>
</dbReference>
<feature type="compositionally biased region" description="Polar residues" evidence="1">
    <location>
        <begin position="100"/>
        <end position="109"/>
    </location>
</feature>
<gene>
    <name evidence="3" type="ORF">DWV00_24925</name>
</gene>
<dbReference type="SUPFAM" id="SSF47413">
    <property type="entry name" value="lambda repressor-like DNA-binding domains"/>
    <property type="match status" value="1"/>
</dbReference>
<proteinExistence type="predicted"/>
<evidence type="ECO:0000313" key="3">
    <source>
        <dbReference type="EMBL" id="RDU96339.1"/>
    </source>
</evidence>
<protein>
    <submittedName>
        <fullName evidence="3">XRE family transcriptional regulator</fullName>
    </submittedName>
</protein>
<dbReference type="EMBL" id="QRGA01000015">
    <property type="protein sequence ID" value="RDU96339.1"/>
    <property type="molecule type" value="Genomic_DNA"/>
</dbReference>
<organism evidence="3 4">
    <name type="scientific">Trinickia dinghuensis</name>
    <dbReference type="NCBI Taxonomy" id="2291023"/>
    <lineage>
        <taxon>Bacteria</taxon>
        <taxon>Pseudomonadati</taxon>
        <taxon>Pseudomonadota</taxon>
        <taxon>Betaproteobacteria</taxon>
        <taxon>Burkholderiales</taxon>
        <taxon>Burkholderiaceae</taxon>
        <taxon>Trinickia</taxon>
    </lineage>
</organism>